<organism evidence="8 9">
    <name type="scientific">Asterophora parasitica</name>
    <dbReference type="NCBI Taxonomy" id="117018"/>
    <lineage>
        <taxon>Eukaryota</taxon>
        <taxon>Fungi</taxon>
        <taxon>Dikarya</taxon>
        <taxon>Basidiomycota</taxon>
        <taxon>Agaricomycotina</taxon>
        <taxon>Agaricomycetes</taxon>
        <taxon>Agaricomycetidae</taxon>
        <taxon>Agaricales</taxon>
        <taxon>Tricholomatineae</taxon>
        <taxon>Lyophyllaceae</taxon>
        <taxon>Asterophora</taxon>
    </lineage>
</organism>
<feature type="domain" description="SH3" evidence="7">
    <location>
        <begin position="451"/>
        <end position="514"/>
    </location>
</feature>
<dbReference type="Gene3D" id="1.20.1270.60">
    <property type="entry name" value="Arfaptin homology (AH) domain/BAR domain"/>
    <property type="match status" value="1"/>
</dbReference>
<dbReference type="SUPFAM" id="SSF50044">
    <property type="entry name" value="SH3-domain"/>
    <property type="match status" value="2"/>
</dbReference>
<reference evidence="8" key="2">
    <citation type="submission" date="2021-10" db="EMBL/GenBank/DDBJ databases">
        <title>Phylogenomics reveals ancestral predisposition of the termite-cultivated fungus Termitomyces towards a domesticated lifestyle.</title>
        <authorList>
            <person name="Auxier B."/>
            <person name="Grum-Grzhimaylo A."/>
            <person name="Cardenas M.E."/>
            <person name="Lodge J.D."/>
            <person name="Laessoe T."/>
            <person name="Pedersen O."/>
            <person name="Smith M.E."/>
            <person name="Kuyper T.W."/>
            <person name="Franco-Molano E.A."/>
            <person name="Baroni T.J."/>
            <person name="Aanen D.K."/>
        </authorList>
    </citation>
    <scope>NUCLEOTIDE SEQUENCE</scope>
    <source>
        <strain evidence="8">AP01</strain>
        <tissue evidence="8">Mycelium</tissue>
    </source>
</reference>
<dbReference type="FunFam" id="2.30.30.40:FF:000312">
    <property type="entry name" value="Related to Cell division control protein 15"/>
    <property type="match status" value="1"/>
</dbReference>
<dbReference type="GO" id="GO:0030036">
    <property type="term" value="P:actin cytoskeleton organization"/>
    <property type="evidence" value="ECO:0007669"/>
    <property type="project" value="UniProtKB-ARBA"/>
</dbReference>
<feature type="region of interest" description="Disordered" evidence="6">
    <location>
        <begin position="63"/>
        <end position="126"/>
    </location>
</feature>
<feature type="region of interest" description="Disordered" evidence="6">
    <location>
        <begin position="361"/>
        <end position="444"/>
    </location>
</feature>
<comment type="caution">
    <text evidence="8">The sequence shown here is derived from an EMBL/GenBank/DDBJ whole genome shotgun (WGS) entry which is preliminary data.</text>
</comment>
<dbReference type="OrthoDB" id="19092at2759"/>
<evidence type="ECO:0000256" key="3">
    <source>
        <dbReference type="ARBA" id="ARBA00022490"/>
    </source>
</evidence>
<dbReference type="GO" id="GO:0120104">
    <property type="term" value="C:mitotic actomyosin contractile ring, proximal layer"/>
    <property type="evidence" value="ECO:0007669"/>
    <property type="project" value="TreeGrafter"/>
</dbReference>
<evidence type="ECO:0000256" key="1">
    <source>
        <dbReference type="ARBA" id="ARBA00004496"/>
    </source>
</evidence>
<dbReference type="InterPro" id="IPR027267">
    <property type="entry name" value="AH/BAR_dom_sf"/>
</dbReference>
<feature type="compositionally biased region" description="Basic and acidic residues" evidence="6">
    <location>
        <begin position="415"/>
        <end position="426"/>
    </location>
</feature>
<evidence type="ECO:0000256" key="2">
    <source>
        <dbReference type="ARBA" id="ARBA00022443"/>
    </source>
</evidence>
<comment type="subcellular location">
    <subcellularLocation>
        <location evidence="1">Cytoplasm</location>
    </subcellularLocation>
</comment>
<feature type="compositionally biased region" description="Polar residues" evidence="6">
    <location>
        <begin position="103"/>
        <end position="126"/>
    </location>
</feature>
<dbReference type="SMART" id="SM00326">
    <property type="entry name" value="SH3"/>
    <property type="match status" value="2"/>
</dbReference>
<evidence type="ECO:0000256" key="5">
    <source>
        <dbReference type="PROSITE-ProRule" id="PRU00192"/>
    </source>
</evidence>
<reference evidence="8" key="1">
    <citation type="submission" date="2020-07" db="EMBL/GenBank/DDBJ databases">
        <authorList>
            <person name="Nieuwenhuis M."/>
            <person name="Van De Peppel L.J.J."/>
        </authorList>
    </citation>
    <scope>NUCLEOTIDE SEQUENCE</scope>
    <source>
        <strain evidence="8">AP01</strain>
        <tissue evidence="8">Mycelium</tissue>
    </source>
</reference>
<dbReference type="PROSITE" id="PS50002">
    <property type="entry name" value="SH3"/>
    <property type="match status" value="2"/>
</dbReference>
<dbReference type="InterPro" id="IPR001060">
    <property type="entry name" value="FCH_dom"/>
</dbReference>
<evidence type="ECO:0000313" key="8">
    <source>
        <dbReference type="EMBL" id="KAG5641574.1"/>
    </source>
</evidence>
<dbReference type="Gene3D" id="2.30.30.40">
    <property type="entry name" value="SH3 Domains"/>
    <property type="match status" value="2"/>
</dbReference>
<proteinExistence type="predicted"/>
<dbReference type="PANTHER" id="PTHR23065:SF7">
    <property type="entry name" value="NOSTRIN, ISOFORM H"/>
    <property type="match status" value="1"/>
</dbReference>
<evidence type="ECO:0000259" key="7">
    <source>
        <dbReference type="PROSITE" id="PS50002"/>
    </source>
</evidence>
<sequence>MYDYAATSEDEMNFEEGDVIAVTYVAPDGWWNGEMVDQKRRQPGRYIFPSNFVRAFERDLPVPEDVLGSDQPGEIWSGESPAPAPQSSPLLEVNPQPLKIASRQPSSASISNDAGGRSPTSPDTSRVNVDALLARMDGSSKTIENVKRFWKERAEIEEQYVKQLTRLAQSTLGVDELRSVQAALDALLRETGKHVEFHANLAVQIRDLEATAANFHAQELGAKETLQDKINKELRRSGLPEHRRQQAWEGFRDGCLGMEEGRIGFLKENMWSYANAVSAVCVSDDESCERIRLALDDVEPVVERENILIERDQRPNALASSAASPTLDAVNVAPSASSQPTPQTQSVPLGQPTALNVTTHLTTSSRSSPHASPTTTSSKPKLAIPAADPGTSPASYFVQSSAPYNSHVAGQSGQVHRDPQRLHSPHENPYNAASPVRTPVEATPPLPEERRVLFSVKALYDYTATSEEEFDFQAGDIIAVTEAPDDGWWTGELLDEARRQEGRNVFPSNFVTLF</sequence>
<feature type="compositionally biased region" description="Polar residues" evidence="6">
    <location>
        <begin position="392"/>
        <end position="414"/>
    </location>
</feature>
<evidence type="ECO:0000256" key="6">
    <source>
        <dbReference type="SAM" id="MobiDB-lite"/>
    </source>
</evidence>
<dbReference type="PRINTS" id="PR00452">
    <property type="entry name" value="SH3DOMAIN"/>
</dbReference>
<dbReference type="InterPro" id="IPR036028">
    <property type="entry name" value="SH3-like_dom_sf"/>
</dbReference>
<keyword evidence="3" id="KW-0963">Cytoplasm</keyword>
<accession>A0A9P7G0C3</accession>
<keyword evidence="9" id="KW-1185">Reference proteome</keyword>
<dbReference type="SMART" id="SM00055">
    <property type="entry name" value="FCH"/>
    <property type="match status" value="1"/>
</dbReference>
<dbReference type="InterPro" id="IPR001452">
    <property type="entry name" value="SH3_domain"/>
</dbReference>
<dbReference type="Proteomes" id="UP000775547">
    <property type="component" value="Unassembled WGS sequence"/>
</dbReference>
<dbReference type="Pfam" id="PF00018">
    <property type="entry name" value="SH3_1"/>
    <property type="match status" value="2"/>
</dbReference>
<name>A0A9P7G0C3_9AGAR</name>
<evidence type="ECO:0000313" key="9">
    <source>
        <dbReference type="Proteomes" id="UP000775547"/>
    </source>
</evidence>
<dbReference type="Pfam" id="PF00611">
    <property type="entry name" value="FCH"/>
    <property type="match status" value="1"/>
</dbReference>
<keyword evidence="4" id="KW-0597">Phosphoprotein</keyword>
<protein>
    <recommendedName>
        <fullName evidence="7">SH3 domain-containing protein</fullName>
    </recommendedName>
</protein>
<dbReference type="CDD" id="cd00174">
    <property type="entry name" value="SH3"/>
    <property type="match status" value="2"/>
</dbReference>
<gene>
    <name evidence="8" type="ORF">DXG03_004700</name>
</gene>
<keyword evidence="2 5" id="KW-0728">SH3 domain</keyword>
<dbReference type="PANTHER" id="PTHR23065">
    <property type="entry name" value="PROLINE-SERINE-THREONINE PHOSPHATASE INTERACTING PROTEIN 1"/>
    <property type="match status" value="1"/>
</dbReference>
<dbReference type="GO" id="GO:0005543">
    <property type="term" value="F:phospholipid binding"/>
    <property type="evidence" value="ECO:0007669"/>
    <property type="project" value="TreeGrafter"/>
</dbReference>
<evidence type="ECO:0000256" key="4">
    <source>
        <dbReference type="ARBA" id="ARBA00022553"/>
    </source>
</evidence>
<dbReference type="GO" id="GO:0009898">
    <property type="term" value="C:cytoplasmic side of plasma membrane"/>
    <property type="evidence" value="ECO:0007669"/>
    <property type="project" value="TreeGrafter"/>
</dbReference>
<dbReference type="AlphaFoldDB" id="A0A9P7G0C3"/>
<feature type="compositionally biased region" description="Low complexity" evidence="6">
    <location>
        <begin position="77"/>
        <end position="92"/>
    </location>
</feature>
<feature type="compositionally biased region" description="Low complexity" evidence="6">
    <location>
        <begin position="362"/>
        <end position="380"/>
    </location>
</feature>
<dbReference type="SUPFAM" id="SSF103657">
    <property type="entry name" value="BAR/IMD domain-like"/>
    <property type="match status" value="1"/>
</dbReference>
<feature type="domain" description="SH3" evidence="7">
    <location>
        <begin position="1"/>
        <end position="58"/>
    </location>
</feature>
<dbReference type="EMBL" id="JABCKV010000287">
    <property type="protein sequence ID" value="KAG5641574.1"/>
    <property type="molecule type" value="Genomic_DNA"/>
</dbReference>